<dbReference type="Proteomes" id="UP001596504">
    <property type="component" value="Unassembled WGS sequence"/>
</dbReference>
<evidence type="ECO:0000256" key="4">
    <source>
        <dbReference type="ARBA" id="ARBA00022989"/>
    </source>
</evidence>
<keyword evidence="4 6" id="KW-1133">Transmembrane helix</keyword>
<comment type="caution">
    <text evidence="7">The sequence shown here is derived from an EMBL/GenBank/DDBJ whole genome shotgun (WGS) entry which is preliminary data.</text>
</comment>
<proteinExistence type="predicted"/>
<evidence type="ECO:0000256" key="2">
    <source>
        <dbReference type="ARBA" id="ARBA00022475"/>
    </source>
</evidence>
<evidence type="ECO:0000313" key="7">
    <source>
        <dbReference type="EMBL" id="MFC7342378.1"/>
    </source>
</evidence>
<feature type="transmembrane region" description="Helical" evidence="6">
    <location>
        <begin position="12"/>
        <end position="33"/>
    </location>
</feature>
<keyword evidence="5 6" id="KW-0472">Membrane</keyword>
<evidence type="ECO:0000256" key="6">
    <source>
        <dbReference type="SAM" id="Phobius"/>
    </source>
</evidence>
<protein>
    <submittedName>
        <fullName evidence="7">APC family permease</fullName>
    </submittedName>
</protein>
<feature type="transmembrane region" description="Helical" evidence="6">
    <location>
        <begin position="165"/>
        <end position="189"/>
    </location>
</feature>
<name>A0ABW2LJ46_9PSEU</name>
<feature type="transmembrane region" description="Helical" evidence="6">
    <location>
        <begin position="337"/>
        <end position="356"/>
    </location>
</feature>
<dbReference type="PIRSF" id="PIRSF006060">
    <property type="entry name" value="AA_transporter"/>
    <property type="match status" value="1"/>
</dbReference>
<feature type="transmembrane region" description="Helical" evidence="6">
    <location>
        <begin position="90"/>
        <end position="113"/>
    </location>
</feature>
<feature type="transmembrane region" description="Helical" evidence="6">
    <location>
        <begin position="291"/>
        <end position="316"/>
    </location>
</feature>
<dbReference type="Gene3D" id="1.20.1740.10">
    <property type="entry name" value="Amino acid/polyamine transporter I"/>
    <property type="match status" value="1"/>
</dbReference>
<sequence>MQRGEEQTFVRTLGRWDVLAVAFGAMIGFGWVTQTGTFLADAGPIGAAAAFVLGGIVMCLVGLTYAELVSAMPHAGGEHNYVLRGFGSRAAFVTSWMLTLGYVSVVAFEAVALPQSLQYIVPELASGELWSIAGSDVYGAWVAVGVGGAVLMTALNIIGIRPAAVFQTVAVIFLLLVGAALLTGAFSGGDSSNMRPFFSDAGPVGLLSVLVAVPFLFVGFDVIPQSAEEIKLPFRQIGKLLVVSVALATAWYVLIMLTVGSAMPVDALSESALPTGAGMAALWDSRLMGNLLVLGGIAGILTSWNGFLVGSSRLLYAMSSSGMLPRWFGKLHPRFNTPVNAILFIGGLSVLAPLFGEQMLTWLVNAGGFAVIVAYLVVTAAFLVLRKREPEMPRPFAVPAGRVVGALALLLSLGLGVLFLPGMPSGLSWPYEWILVGGWALLGLVFLLRLPGVPGGPDAERELRAATGADT</sequence>
<feature type="transmembrane region" description="Helical" evidence="6">
    <location>
        <begin position="362"/>
        <end position="385"/>
    </location>
</feature>
<keyword evidence="3 6" id="KW-0812">Transmembrane</keyword>
<evidence type="ECO:0000256" key="5">
    <source>
        <dbReference type="ARBA" id="ARBA00023136"/>
    </source>
</evidence>
<feature type="transmembrane region" description="Helical" evidence="6">
    <location>
        <begin position="240"/>
        <end position="263"/>
    </location>
</feature>
<comment type="subcellular location">
    <subcellularLocation>
        <location evidence="1">Cell membrane</location>
        <topology evidence="1">Multi-pass membrane protein</topology>
    </subcellularLocation>
</comment>
<feature type="transmembrane region" description="Helical" evidence="6">
    <location>
        <begin position="138"/>
        <end position="158"/>
    </location>
</feature>
<feature type="transmembrane region" description="Helical" evidence="6">
    <location>
        <begin position="397"/>
        <end position="421"/>
    </location>
</feature>
<accession>A0ABW2LJ46</accession>
<dbReference type="Pfam" id="PF13520">
    <property type="entry name" value="AA_permease_2"/>
    <property type="match status" value="1"/>
</dbReference>
<dbReference type="EMBL" id="JBHTCJ010000006">
    <property type="protein sequence ID" value="MFC7342378.1"/>
    <property type="molecule type" value="Genomic_DNA"/>
</dbReference>
<evidence type="ECO:0000256" key="3">
    <source>
        <dbReference type="ARBA" id="ARBA00022692"/>
    </source>
</evidence>
<gene>
    <name evidence="7" type="ORF">ACFQRI_13280</name>
</gene>
<evidence type="ECO:0000313" key="8">
    <source>
        <dbReference type="Proteomes" id="UP001596504"/>
    </source>
</evidence>
<dbReference type="InterPro" id="IPR050367">
    <property type="entry name" value="APC_superfamily"/>
</dbReference>
<dbReference type="PANTHER" id="PTHR42770">
    <property type="entry name" value="AMINO ACID TRANSPORTER-RELATED"/>
    <property type="match status" value="1"/>
</dbReference>
<reference evidence="8" key="1">
    <citation type="journal article" date="2019" name="Int. J. Syst. Evol. Microbiol.">
        <title>The Global Catalogue of Microorganisms (GCM) 10K type strain sequencing project: providing services to taxonomists for standard genome sequencing and annotation.</title>
        <authorList>
            <consortium name="The Broad Institute Genomics Platform"/>
            <consortium name="The Broad Institute Genome Sequencing Center for Infectious Disease"/>
            <person name="Wu L."/>
            <person name="Ma J."/>
        </authorList>
    </citation>
    <scope>NUCLEOTIDE SEQUENCE [LARGE SCALE GENOMIC DNA]</scope>
    <source>
        <strain evidence="8">WLHS5</strain>
    </source>
</reference>
<keyword evidence="2" id="KW-1003">Cell membrane</keyword>
<feature type="transmembrane region" description="Helical" evidence="6">
    <location>
        <begin position="45"/>
        <end position="69"/>
    </location>
</feature>
<organism evidence="7 8">
    <name type="scientific">Saccharopolyspora griseoalba</name>
    <dbReference type="NCBI Taxonomy" id="1431848"/>
    <lineage>
        <taxon>Bacteria</taxon>
        <taxon>Bacillati</taxon>
        <taxon>Actinomycetota</taxon>
        <taxon>Actinomycetes</taxon>
        <taxon>Pseudonocardiales</taxon>
        <taxon>Pseudonocardiaceae</taxon>
        <taxon>Saccharopolyspora</taxon>
    </lineage>
</organism>
<evidence type="ECO:0000256" key="1">
    <source>
        <dbReference type="ARBA" id="ARBA00004651"/>
    </source>
</evidence>
<feature type="transmembrane region" description="Helical" evidence="6">
    <location>
        <begin position="201"/>
        <end position="220"/>
    </location>
</feature>
<dbReference type="PANTHER" id="PTHR42770:SF7">
    <property type="entry name" value="MEMBRANE PROTEIN"/>
    <property type="match status" value="1"/>
</dbReference>
<dbReference type="RefSeq" id="WP_380668214.1">
    <property type="nucleotide sequence ID" value="NZ_JBHTCJ010000006.1"/>
</dbReference>
<feature type="transmembrane region" description="Helical" evidence="6">
    <location>
        <begin position="433"/>
        <end position="451"/>
    </location>
</feature>
<dbReference type="InterPro" id="IPR002293">
    <property type="entry name" value="AA/rel_permease1"/>
</dbReference>
<keyword evidence="8" id="KW-1185">Reference proteome</keyword>